<dbReference type="GeneID" id="41963957"/>
<proteinExistence type="predicted"/>
<feature type="domain" description="Integrase zinc-binding" evidence="1">
    <location>
        <begin position="96"/>
        <end position="142"/>
    </location>
</feature>
<evidence type="ECO:0000313" key="2">
    <source>
        <dbReference type="Proteomes" id="UP000515153"/>
    </source>
</evidence>
<dbReference type="Proteomes" id="UP000515153">
    <property type="component" value="Chromosome V"/>
</dbReference>
<name>A0A6P8AUN5_PYRGI</name>
<dbReference type="InterPro" id="IPR041588">
    <property type="entry name" value="Integrase_H2C2"/>
</dbReference>
<dbReference type="RefSeq" id="XP_030978564.1">
    <property type="nucleotide sequence ID" value="XM_031129049.1"/>
</dbReference>
<organism evidence="2 3">
    <name type="scientific">Pyricularia grisea</name>
    <name type="common">Crabgrass-specific blast fungus</name>
    <name type="synonym">Magnaporthe grisea</name>
    <dbReference type="NCBI Taxonomy" id="148305"/>
    <lineage>
        <taxon>Eukaryota</taxon>
        <taxon>Fungi</taxon>
        <taxon>Dikarya</taxon>
        <taxon>Ascomycota</taxon>
        <taxon>Pezizomycotina</taxon>
        <taxon>Sordariomycetes</taxon>
        <taxon>Sordariomycetidae</taxon>
        <taxon>Magnaporthales</taxon>
        <taxon>Pyriculariaceae</taxon>
        <taxon>Pyricularia</taxon>
    </lineage>
</organism>
<reference evidence="3" key="2">
    <citation type="submission" date="2019-10" db="EMBL/GenBank/DDBJ databases">
        <authorList>
            <consortium name="NCBI Genome Project"/>
        </authorList>
    </citation>
    <scope>NUCLEOTIDE SEQUENCE</scope>
    <source>
        <strain evidence="3">NI907</strain>
    </source>
</reference>
<sequence>MADITVKTLFSASIRTEFQQYIADNPSNRRVSQNERDQFLQWLTADVTRPSSQKEFSRRNYVRRSFIWDEATGDIRTTSGSNEEKNRVLITDDSIVDVVEIIHTNNQHGGWDATWNEIRKSYYGILRNDVIFLLRRCLVCAKDPRKRPKDSSRAPCDGSADNGASNILSIYDFINEYSIAENENK</sequence>
<dbReference type="Pfam" id="PF17921">
    <property type="entry name" value="Integrase_H2C2"/>
    <property type="match status" value="1"/>
</dbReference>
<protein>
    <recommendedName>
        <fullName evidence="1">Integrase zinc-binding domain-containing protein</fullName>
    </recommendedName>
</protein>
<accession>A0A6P8AUN5</accession>
<evidence type="ECO:0000259" key="1">
    <source>
        <dbReference type="Pfam" id="PF17921"/>
    </source>
</evidence>
<reference evidence="2 3" key="1">
    <citation type="journal article" date="2019" name="Mol. Biol. Evol.">
        <title>Blast fungal genomes show frequent chromosomal changes, gene gains and losses, and effector gene turnover.</title>
        <authorList>
            <person name="Gomez Luciano L.B."/>
            <person name="Jason Tsai I."/>
            <person name="Chuma I."/>
            <person name="Tosa Y."/>
            <person name="Chen Y.H."/>
            <person name="Li J.Y."/>
            <person name="Li M.Y."/>
            <person name="Jade Lu M.Y."/>
            <person name="Nakayashiki H."/>
            <person name="Li W.H."/>
        </authorList>
    </citation>
    <scope>NUCLEOTIDE SEQUENCE [LARGE SCALE GENOMIC DNA]</scope>
    <source>
        <strain evidence="2 3">NI907</strain>
    </source>
</reference>
<gene>
    <name evidence="3" type="ORF">PgNI_09059</name>
</gene>
<dbReference type="AlphaFoldDB" id="A0A6P8AUN5"/>
<reference evidence="3" key="3">
    <citation type="submission" date="2025-08" db="UniProtKB">
        <authorList>
            <consortium name="RefSeq"/>
        </authorList>
    </citation>
    <scope>IDENTIFICATION</scope>
    <source>
        <strain evidence="3">NI907</strain>
    </source>
</reference>
<keyword evidence="2" id="KW-1185">Reference proteome</keyword>
<dbReference type="KEGG" id="pgri:PgNI_09059"/>
<evidence type="ECO:0000313" key="3">
    <source>
        <dbReference type="RefSeq" id="XP_030978564.1"/>
    </source>
</evidence>